<reference evidence="2" key="1">
    <citation type="journal article" date="2015" name="Nature">
        <title>Complex archaea that bridge the gap between prokaryotes and eukaryotes.</title>
        <authorList>
            <person name="Spang A."/>
            <person name="Saw J.H."/>
            <person name="Jorgensen S.L."/>
            <person name="Zaremba-Niedzwiedzka K."/>
            <person name="Martijn J."/>
            <person name="Lind A.E."/>
            <person name="van Eijk R."/>
            <person name="Schleper C."/>
            <person name="Guy L."/>
            <person name="Ettema T.J."/>
        </authorList>
    </citation>
    <scope>NUCLEOTIDE SEQUENCE</scope>
</reference>
<dbReference type="AlphaFoldDB" id="A0A0F9CKF6"/>
<proteinExistence type="predicted"/>
<protein>
    <submittedName>
        <fullName evidence="2">Uncharacterized protein</fullName>
    </submittedName>
</protein>
<accession>A0A0F9CKF6</accession>
<evidence type="ECO:0000313" key="2">
    <source>
        <dbReference type="EMBL" id="KKL26937.1"/>
    </source>
</evidence>
<comment type="caution">
    <text evidence="2">The sequence shown here is derived from an EMBL/GenBank/DDBJ whole genome shotgun (WGS) entry which is preliminary data.</text>
</comment>
<organism evidence="2">
    <name type="scientific">marine sediment metagenome</name>
    <dbReference type="NCBI Taxonomy" id="412755"/>
    <lineage>
        <taxon>unclassified sequences</taxon>
        <taxon>metagenomes</taxon>
        <taxon>ecological metagenomes</taxon>
    </lineage>
</organism>
<feature type="non-terminal residue" evidence="2">
    <location>
        <position position="1"/>
    </location>
</feature>
<gene>
    <name evidence="2" type="ORF">LCGC14_2390260</name>
</gene>
<feature type="region of interest" description="Disordered" evidence="1">
    <location>
        <begin position="179"/>
        <end position="233"/>
    </location>
</feature>
<dbReference type="EMBL" id="LAZR01035654">
    <property type="protein sequence ID" value="KKL26937.1"/>
    <property type="molecule type" value="Genomic_DNA"/>
</dbReference>
<name>A0A0F9CKF6_9ZZZZ</name>
<sequence length="233" mass="27165">FVEDAQEISRVRVTTDFLTWGRKPMVVTIAEFKEREEGYLSSCFIQKKEEYSYISLEWVSSLVNRVKTLDKISQKDLELFDKVRQAFELLTSYYHSRLSERYLTVYSKIFKEGYLNYTEAAEIMGDIVKPKEDPIQVDRKSKLENCGQDDIDVLLWLYKEGNISKDEFYRKMEALEKQKNGEGKIHSAPSARMNFKREADSDSDNEEYLSPKVGLKGEKAYPRPKGPKSRCSS</sequence>
<evidence type="ECO:0000256" key="1">
    <source>
        <dbReference type="SAM" id="MobiDB-lite"/>
    </source>
</evidence>